<dbReference type="EMBL" id="JACOOR010000004">
    <property type="protein sequence ID" value="MBC5659600.1"/>
    <property type="molecule type" value="Genomic_DNA"/>
</dbReference>
<dbReference type="Gene3D" id="3.40.50.1100">
    <property type="match status" value="2"/>
</dbReference>
<dbReference type="GO" id="GO:1901605">
    <property type="term" value="P:alpha-amino acid metabolic process"/>
    <property type="evidence" value="ECO:0007669"/>
    <property type="project" value="UniProtKB-ARBA"/>
</dbReference>
<sequence length="389" mass="42678">MSRTLHQLNSRITGMICPRCQKRYPVGDYFFGCPACLERGASSNLTLVYEGKAQIQKDATGWHRYRDFLPYDDTVSLGEGFTPMRTFPRLAKELGFRKLYTKHEFQNPTGSHKDRMNPFITARAREAGYSTVTCASSGNEAASLAAYAAADGLNCVNVSTRSIPSLWKNASDATGAKLVLTDTPAARLFYQKEQLAQGKDWYPATNLLDLPSGSSPYGIEGYKTLSFELYEQLEGQLPDNLLIPTCRGDLLYGIYLGFRDLLETGYIKTLPRLVACEPIPRLELILSGQKRVEDKFEGDTSSMSSIGGNTATWQSVTALRESGGFALSASDTDIRDAVRAMASHGLYLETSSAVVYPCAKKAQKQGLISSHASVLFVLTSNGYKNTDPA</sequence>
<comment type="cofactor">
    <cofactor evidence="1">
        <name>pyridoxal 5'-phosphate</name>
        <dbReference type="ChEBI" id="CHEBI:597326"/>
    </cofactor>
</comment>
<dbReference type="Proteomes" id="UP000649345">
    <property type="component" value="Unassembled WGS sequence"/>
</dbReference>
<evidence type="ECO:0000256" key="1">
    <source>
        <dbReference type="ARBA" id="ARBA00001933"/>
    </source>
</evidence>
<reference evidence="4" key="1">
    <citation type="submission" date="2020-08" db="EMBL/GenBank/DDBJ databases">
        <title>Genome public.</title>
        <authorList>
            <person name="Liu C."/>
            <person name="Sun Q."/>
        </authorList>
    </citation>
    <scope>NUCLEOTIDE SEQUENCE</scope>
    <source>
        <strain evidence="4">NSJ-68</strain>
    </source>
</reference>
<keyword evidence="2" id="KW-0663">Pyridoxal phosphate</keyword>
<proteinExistence type="predicted"/>
<name>A0A923LCE2_9FIRM</name>
<evidence type="ECO:0000256" key="2">
    <source>
        <dbReference type="ARBA" id="ARBA00022898"/>
    </source>
</evidence>
<protein>
    <submittedName>
        <fullName evidence="4">Pyridoxal-phosphate dependent enzyme</fullName>
    </submittedName>
</protein>
<dbReference type="SUPFAM" id="SSF53686">
    <property type="entry name" value="Tryptophan synthase beta subunit-like PLP-dependent enzymes"/>
    <property type="match status" value="1"/>
</dbReference>
<keyword evidence="5" id="KW-1185">Reference proteome</keyword>
<evidence type="ECO:0000313" key="4">
    <source>
        <dbReference type="EMBL" id="MBC5659600.1"/>
    </source>
</evidence>
<evidence type="ECO:0000259" key="3">
    <source>
        <dbReference type="Pfam" id="PF00291"/>
    </source>
</evidence>
<dbReference type="AlphaFoldDB" id="A0A923LCE2"/>
<evidence type="ECO:0000313" key="5">
    <source>
        <dbReference type="Proteomes" id="UP000649345"/>
    </source>
</evidence>
<comment type="caution">
    <text evidence="4">The sequence shown here is derived from an EMBL/GenBank/DDBJ whole genome shotgun (WGS) entry which is preliminary data.</text>
</comment>
<organism evidence="4 5">
    <name type="scientific">Anaerosacchariphilus hominis</name>
    <dbReference type="NCBI Taxonomy" id="2763017"/>
    <lineage>
        <taxon>Bacteria</taxon>
        <taxon>Bacillati</taxon>
        <taxon>Bacillota</taxon>
        <taxon>Clostridia</taxon>
        <taxon>Lachnospirales</taxon>
        <taxon>Lachnospiraceae</taxon>
        <taxon>Anaerosacchariphilus</taxon>
    </lineage>
</organism>
<dbReference type="InterPro" id="IPR050214">
    <property type="entry name" value="Cys_Synth/Cystath_Beta-Synth"/>
</dbReference>
<dbReference type="InterPro" id="IPR036052">
    <property type="entry name" value="TrpB-like_PALP_sf"/>
</dbReference>
<dbReference type="PANTHER" id="PTHR10314">
    <property type="entry name" value="CYSTATHIONINE BETA-SYNTHASE"/>
    <property type="match status" value="1"/>
</dbReference>
<dbReference type="Pfam" id="PF00291">
    <property type="entry name" value="PALP"/>
    <property type="match status" value="1"/>
</dbReference>
<dbReference type="RefSeq" id="WP_186871917.1">
    <property type="nucleotide sequence ID" value="NZ_JACOOR010000004.1"/>
</dbReference>
<dbReference type="InterPro" id="IPR001926">
    <property type="entry name" value="TrpB-like_PALP"/>
</dbReference>
<accession>A0A923LCE2</accession>
<feature type="domain" description="Tryptophan synthase beta chain-like PALP" evidence="3">
    <location>
        <begin position="75"/>
        <end position="379"/>
    </location>
</feature>
<gene>
    <name evidence="4" type="ORF">H8S44_07445</name>
</gene>